<keyword evidence="3" id="KW-1185">Reference proteome</keyword>
<evidence type="ECO:0000256" key="1">
    <source>
        <dbReference type="SAM" id="MobiDB-lite"/>
    </source>
</evidence>
<feature type="region of interest" description="Disordered" evidence="1">
    <location>
        <begin position="1"/>
        <end position="20"/>
    </location>
</feature>
<proteinExistence type="predicted"/>
<feature type="compositionally biased region" description="Low complexity" evidence="1">
    <location>
        <begin position="33"/>
        <end position="52"/>
    </location>
</feature>
<dbReference type="Proteomes" id="UP001567538">
    <property type="component" value="Unassembled WGS sequence"/>
</dbReference>
<evidence type="ECO:0000313" key="2">
    <source>
        <dbReference type="EMBL" id="KAL1566625.1"/>
    </source>
</evidence>
<evidence type="ECO:0000313" key="3">
    <source>
        <dbReference type="Proteomes" id="UP001567538"/>
    </source>
</evidence>
<comment type="caution">
    <text evidence="2">The sequence shown here is derived from an EMBL/GenBank/DDBJ whole genome shotgun (WGS) entry which is preliminary data.</text>
</comment>
<name>A0ABD1ID40_SALDI</name>
<dbReference type="EMBL" id="JBEAFC010000002">
    <property type="protein sequence ID" value="KAL1566625.1"/>
    <property type="molecule type" value="Genomic_DNA"/>
</dbReference>
<accession>A0ABD1ID40</accession>
<protein>
    <submittedName>
        <fullName evidence="2">Uncharacterized protein</fullName>
    </submittedName>
</protein>
<sequence>MHTRSRGPPSEPIDLEIEASNRRRNALRRLNQRIRVSSPVQRRSPSPVQESPSPTPSPVYSPILFEPHSPNLMENGNENNDPPPPPPTNAQLRQQLEALMRRLDQGANGVPVQNMFAYHGVANPPVGNNVNANNSFMFNSFENHFNSSDCLDSN</sequence>
<organism evidence="2 3">
    <name type="scientific">Salvia divinorum</name>
    <name type="common">Maria pastora</name>
    <name type="synonym">Diviner's sage</name>
    <dbReference type="NCBI Taxonomy" id="28513"/>
    <lineage>
        <taxon>Eukaryota</taxon>
        <taxon>Viridiplantae</taxon>
        <taxon>Streptophyta</taxon>
        <taxon>Embryophyta</taxon>
        <taxon>Tracheophyta</taxon>
        <taxon>Spermatophyta</taxon>
        <taxon>Magnoliopsida</taxon>
        <taxon>eudicotyledons</taxon>
        <taxon>Gunneridae</taxon>
        <taxon>Pentapetalae</taxon>
        <taxon>asterids</taxon>
        <taxon>lamiids</taxon>
        <taxon>Lamiales</taxon>
        <taxon>Lamiaceae</taxon>
        <taxon>Nepetoideae</taxon>
        <taxon>Mentheae</taxon>
        <taxon>Salviinae</taxon>
        <taxon>Salvia</taxon>
        <taxon>Salvia subgen. Calosphace</taxon>
    </lineage>
</organism>
<dbReference type="AlphaFoldDB" id="A0ABD1ID40"/>
<gene>
    <name evidence="2" type="ORF">AAHA92_02211</name>
</gene>
<reference evidence="2 3" key="1">
    <citation type="submission" date="2024-06" db="EMBL/GenBank/DDBJ databases">
        <title>A chromosome level genome sequence of Diviner's sage (Salvia divinorum).</title>
        <authorList>
            <person name="Ford S.A."/>
            <person name="Ro D.-K."/>
            <person name="Ness R.W."/>
            <person name="Phillips M.A."/>
        </authorList>
    </citation>
    <scope>NUCLEOTIDE SEQUENCE [LARGE SCALE GENOMIC DNA]</scope>
    <source>
        <strain evidence="2">SAF-2024a</strain>
        <tissue evidence="2">Leaf</tissue>
    </source>
</reference>
<feature type="region of interest" description="Disordered" evidence="1">
    <location>
        <begin position="27"/>
        <end position="92"/>
    </location>
</feature>